<gene>
    <name evidence="1" type="ORF">TIFTF001_027509</name>
</gene>
<comment type="caution">
    <text evidence="1">The sequence shown here is derived from an EMBL/GenBank/DDBJ whole genome shotgun (WGS) entry which is preliminary data.</text>
</comment>
<evidence type="ECO:0000313" key="1">
    <source>
        <dbReference type="EMBL" id="GMN58410.1"/>
    </source>
</evidence>
<sequence>MRWSLGLIKWKRNLKVLLLRFNQRSNVIESPLGQEMWILSKLLLIARIQICDTGLLLSMLVCYYTVRRQLWDKVINLKGNWQGPYLTMGDFNAILGAHERFLSAWCHNNSFLPMVKNEWEKRAVYLASDKLAAIQQTTYTNGFSEDNFQAEYAAKKELEEKLKIQRIGHAEFVQAVTAAWFGLGYVQAVTEAGFGLGFS</sequence>
<accession>A0AA88DNB9</accession>
<keyword evidence="2" id="KW-1185">Reference proteome</keyword>
<name>A0AA88DNB9_FICCA</name>
<proteinExistence type="predicted"/>
<dbReference type="InterPro" id="IPR036691">
    <property type="entry name" value="Endo/exonu/phosph_ase_sf"/>
</dbReference>
<organism evidence="1 2">
    <name type="scientific">Ficus carica</name>
    <name type="common">Common fig</name>
    <dbReference type="NCBI Taxonomy" id="3494"/>
    <lineage>
        <taxon>Eukaryota</taxon>
        <taxon>Viridiplantae</taxon>
        <taxon>Streptophyta</taxon>
        <taxon>Embryophyta</taxon>
        <taxon>Tracheophyta</taxon>
        <taxon>Spermatophyta</taxon>
        <taxon>Magnoliopsida</taxon>
        <taxon>eudicotyledons</taxon>
        <taxon>Gunneridae</taxon>
        <taxon>Pentapetalae</taxon>
        <taxon>rosids</taxon>
        <taxon>fabids</taxon>
        <taxon>Rosales</taxon>
        <taxon>Moraceae</taxon>
        <taxon>Ficeae</taxon>
        <taxon>Ficus</taxon>
    </lineage>
</organism>
<reference evidence="1" key="1">
    <citation type="submission" date="2023-07" db="EMBL/GenBank/DDBJ databases">
        <title>draft genome sequence of fig (Ficus carica).</title>
        <authorList>
            <person name="Takahashi T."/>
            <person name="Nishimura K."/>
        </authorList>
    </citation>
    <scope>NUCLEOTIDE SEQUENCE</scope>
</reference>
<dbReference type="AlphaFoldDB" id="A0AA88DNB9"/>
<protein>
    <submittedName>
        <fullName evidence="1">Uncharacterized protein</fullName>
    </submittedName>
</protein>
<evidence type="ECO:0000313" key="2">
    <source>
        <dbReference type="Proteomes" id="UP001187192"/>
    </source>
</evidence>
<dbReference type="SUPFAM" id="SSF56219">
    <property type="entry name" value="DNase I-like"/>
    <property type="match status" value="1"/>
</dbReference>
<dbReference type="EMBL" id="BTGU01000078">
    <property type="protein sequence ID" value="GMN58410.1"/>
    <property type="molecule type" value="Genomic_DNA"/>
</dbReference>
<dbReference type="Proteomes" id="UP001187192">
    <property type="component" value="Unassembled WGS sequence"/>
</dbReference>